<protein>
    <submittedName>
        <fullName evidence="2">Uncharacterized protein</fullName>
    </submittedName>
</protein>
<name>A0A4R5YE34_KOCRO</name>
<proteinExistence type="predicted"/>
<dbReference type="GeneID" id="64347936"/>
<dbReference type="RefSeq" id="WP_133410565.1">
    <property type="nucleotide sequence ID" value="NZ_SMZT01000004.1"/>
</dbReference>
<feature type="transmembrane region" description="Helical" evidence="1">
    <location>
        <begin position="40"/>
        <end position="64"/>
    </location>
</feature>
<feature type="transmembrane region" description="Helical" evidence="1">
    <location>
        <begin position="12"/>
        <end position="34"/>
    </location>
</feature>
<dbReference type="Proteomes" id="UP000295163">
    <property type="component" value="Unassembled WGS sequence"/>
</dbReference>
<reference evidence="2 3" key="1">
    <citation type="submission" date="2019-03" db="EMBL/GenBank/DDBJ databases">
        <title>Genome Sequencing and Assembly of Various Microbes Isolated from Partially Reclaimed Soil and Acid Mine Drainage (AMD) Site.</title>
        <authorList>
            <person name="Steinbock B."/>
            <person name="Bechtold R."/>
            <person name="Sevigny J.L."/>
            <person name="Thomas D."/>
            <person name="Cuthill L.R."/>
            <person name="Aveiro Johannsen E.J."/>
            <person name="Thomas K."/>
            <person name="Ghosh A."/>
        </authorList>
    </citation>
    <scope>NUCLEOTIDE SEQUENCE [LARGE SCALE GENOMIC DNA]</scope>
    <source>
        <strain evidence="2 3">S-A3</strain>
    </source>
</reference>
<keyword evidence="1" id="KW-0812">Transmembrane</keyword>
<organism evidence="2 3">
    <name type="scientific">Kocuria rosea</name>
    <name type="common">Deinococcus erythromyxa</name>
    <name type="synonym">Micrococcus rubens</name>
    <dbReference type="NCBI Taxonomy" id="1275"/>
    <lineage>
        <taxon>Bacteria</taxon>
        <taxon>Bacillati</taxon>
        <taxon>Actinomycetota</taxon>
        <taxon>Actinomycetes</taxon>
        <taxon>Micrococcales</taxon>
        <taxon>Micrococcaceae</taxon>
        <taxon>Kocuria</taxon>
    </lineage>
</organism>
<comment type="caution">
    <text evidence="2">The sequence shown here is derived from an EMBL/GenBank/DDBJ whole genome shotgun (WGS) entry which is preliminary data.</text>
</comment>
<evidence type="ECO:0000256" key="1">
    <source>
        <dbReference type="SAM" id="Phobius"/>
    </source>
</evidence>
<evidence type="ECO:0000313" key="3">
    <source>
        <dbReference type="Proteomes" id="UP000295163"/>
    </source>
</evidence>
<keyword evidence="1" id="KW-1133">Transmembrane helix</keyword>
<evidence type="ECO:0000313" key="2">
    <source>
        <dbReference type="EMBL" id="TDL42457.1"/>
    </source>
</evidence>
<keyword evidence="1" id="KW-0472">Membrane</keyword>
<dbReference type="AlphaFoldDB" id="A0A4R5YE34"/>
<accession>A0A4R5YE34</accession>
<dbReference type="EMBL" id="SMZT01000004">
    <property type="protein sequence ID" value="TDL42457.1"/>
    <property type="molecule type" value="Genomic_DNA"/>
</dbReference>
<gene>
    <name evidence="2" type="ORF">E2R59_10960</name>
</gene>
<sequence length="66" mass="6783">MKPPRSARQWSLFAAGIGVLIVLATSLIGVYASVQDLGAPIVPGILFVGGWVVILGGLVGFFAADE</sequence>